<accession>A0AAN6S6Y0</accession>
<dbReference type="AlphaFoldDB" id="A0AAN6S6Y0"/>
<feature type="region of interest" description="Disordered" evidence="1">
    <location>
        <begin position="85"/>
        <end position="328"/>
    </location>
</feature>
<evidence type="ECO:0000313" key="2">
    <source>
        <dbReference type="EMBL" id="KAK3942288.1"/>
    </source>
</evidence>
<feature type="compositionally biased region" description="Acidic residues" evidence="1">
    <location>
        <begin position="277"/>
        <end position="293"/>
    </location>
</feature>
<dbReference type="Proteomes" id="UP001303473">
    <property type="component" value="Unassembled WGS sequence"/>
</dbReference>
<comment type="caution">
    <text evidence="2">The sequence shown here is derived from an EMBL/GenBank/DDBJ whole genome shotgun (WGS) entry which is preliminary data.</text>
</comment>
<proteinExistence type="predicted"/>
<evidence type="ECO:0000256" key="1">
    <source>
        <dbReference type="SAM" id="MobiDB-lite"/>
    </source>
</evidence>
<sequence>MAPPPPPATPAPSRFALSQRRGGAQQTQSSQTPGQQTSQPPSQRFHVTPRFATPRPAGGGERPSSSSHATPAALALKGKLAYPRTLSTQDLIDDASSSSSSPEPDAESGGAREGQSSSLPTSPARVIARKNREGRPSEAVNIESSSQYVSDSDGEEGEGGRSPKRRRITISPEIEPSPQQSPELGASSEEPDFDAELWSDPVVAASSQPQQGKARDDLDLEPDLESDPVVASSSQPDADEVGDGGEKEEDGEDTLMLDGPGGQRVLGQSDDDRGNDDGDNEEHEDSEEESDDGLSDRSLSPSGNTAEMRAREPTFLNAPRFKALDNQPIPDLGNPQQNPQVLDALFSPQRRKGARYVNGGLAAELRDWLVEIKRVDGEGDLKKKSRSGTPATTSFGMGTPTATALALSLSVDQVRHGGPGLTLVGGHVQGQDNIRAILAGEGHVPEGFGGHGNSDSNTSSVVRGAVLTMAPPLWNVDLGEGGTWTVAHRWEAAGQGGA</sequence>
<feature type="compositionally biased region" description="Pro residues" evidence="1">
    <location>
        <begin position="1"/>
        <end position="10"/>
    </location>
</feature>
<feature type="compositionally biased region" description="Low complexity" evidence="1">
    <location>
        <begin position="94"/>
        <end position="103"/>
    </location>
</feature>
<feature type="compositionally biased region" description="Low complexity" evidence="1">
    <location>
        <begin position="18"/>
        <end position="44"/>
    </location>
</feature>
<feature type="compositionally biased region" description="Acidic residues" evidence="1">
    <location>
        <begin position="237"/>
        <end position="255"/>
    </location>
</feature>
<reference evidence="3" key="1">
    <citation type="journal article" date="2023" name="Mol. Phylogenet. Evol.">
        <title>Genome-scale phylogeny and comparative genomics of the fungal order Sordariales.</title>
        <authorList>
            <person name="Hensen N."/>
            <person name="Bonometti L."/>
            <person name="Westerberg I."/>
            <person name="Brannstrom I.O."/>
            <person name="Guillou S."/>
            <person name="Cros-Aarteil S."/>
            <person name="Calhoun S."/>
            <person name="Haridas S."/>
            <person name="Kuo A."/>
            <person name="Mondo S."/>
            <person name="Pangilinan J."/>
            <person name="Riley R."/>
            <person name="LaButti K."/>
            <person name="Andreopoulos B."/>
            <person name="Lipzen A."/>
            <person name="Chen C."/>
            <person name="Yan M."/>
            <person name="Daum C."/>
            <person name="Ng V."/>
            <person name="Clum A."/>
            <person name="Steindorff A."/>
            <person name="Ohm R.A."/>
            <person name="Martin F."/>
            <person name="Silar P."/>
            <person name="Natvig D.O."/>
            <person name="Lalanne C."/>
            <person name="Gautier V."/>
            <person name="Ament-Velasquez S.L."/>
            <person name="Kruys A."/>
            <person name="Hutchinson M.I."/>
            <person name="Powell A.J."/>
            <person name="Barry K."/>
            <person name="Miller A.N."/>
            <person name="Grigoriev I.V."/>
            <person name="Debuchy R."/>
            <person name="Gladieux P."/>
            <person name="Hiltunen Thoren M."/>
            <person name="Johannesson H."/>
        </authorList>
    </citation>
    <scope>NUCLEOTIDE SEQUENCE [LARGE SCALE GENOMIC DNA]</scope>
    <source>
        <strain evidence="3">CBS 340.73</strain>
    </source>
</reference>
<feature type="compositionally biased region" description="Low complexity" evidence="1">
    <location>
        <begin position="170"/>
        <end position="183"/>
    </location>
</feature>
<feature type="region of interest" description="Disordered" evidence="1">
    <location>
        <begin position="1"/>
        <end position="72"/>
    </location>
</feature>
<dbReference type="EMBL" id="MU853775">
    <property type="protein sequence ID" value="KAK3942288.1"/>
    <property type="molecule type" value="Genomic_DNA"/>
</dbReference>
<protein>
    <submittedName>
        <fullName evidence="2">Uncharacterized protein</fullName>
    </submittedName>
</protein>
<organism evidence="2 3">
    <name type="scientific">Diplogelasinospora grovesii</name>
    <dbReference type="NCBI Taxonomy" id="303347"/>
    <lineage>
        <taxon>Eukaryota</taxon>
        <taxon>Fungi</taxon>
        <taxon>Dikarya</taxon>
        <taxon>Ascomycota</taxon>
        <taxon>Pezizomycotina</taxon>
        <taxon>Sordariomycetes</taxon>
        <taxon>Sordariomycetidae</taxon>
        <taxon>Sordariales</taxon>
        <taxon>Diplogelasinosporaceae</taxon>
        <taxon>Diplogelasinospora</taxon>
    </lineage>
</organism>
<evidence type="ECO:0000313" key="3">
    <source>
        <dbReference type="Proteomes" id="UP001303473"/>
    </source>
</evidence>
<name>A0AAN6S6Y0_9PEZI</name>
<keyword evidence="3" id="KW-1185">Reference proteome</keyword>
<gene>
    <name evidence="2" type="ORF">QBC46DRAFT_352512</name>
</gene>